<comment type="caution">
    <text evidence="2">The sequence shown here is derived from an EMBL/GenBank/DDBJ whole genome shotgun (WGS) entry which is preliminary data.</text>
</comment>
<feature type="domain" description="Reverse transcriptase" evidence="1">
    <location>
        <begin position="1"/>
        <end position="61"/>
    </location>
</feature>
<accession>A0A9P0MF66</accession>
<proteinExistence type="predicted"/>
<organism evidence="2 3">
    <name type="scientific">Acanthoscelides obtectus</name>
    <name type="common">Bean weevil</name>
    <name type="synonym">Bruchus obtectus</name>
    <dbReference type="NCBI Taxonomy" id="200917"/>
    <lineage>
        <taxon>Eukaryota</taxon>
        <taxon>Metazoa</taxon>
        <taxon>Ecdysozoa</taxon>
        <taxon>Arthropoda</taxon>
        <taxon>Hexapoda</taxon>
        <taxon>Insecta</taxon>
        <taxon>Pterygota</taxon>
        <taxon>Neoptera</taxon>
        <taxon>Endopterygota</taxon>
        <taxon>Coleoptera</taxon>
        <taxon>Polyphaga</taxon>
        <taxon>Cucujiformia</taxon>
        <taxon>Chrysomeloidea</taxon>
        <taxon>Chrysomelidae</taxon>
        <taxon>Bruchinae</taxon>
        <taxon>Bruchini</taxon>
        <taxon>Acanthoscelides</taxon>
    </lineage>
</organism>
<dbReference type="AlphaFoldDB" id="A0A9P0MF66"/>
<protein>
    <recommendedName>
        <fullName evidence="1">Reverse transcriptase domain-containing protein</fullName>
    </recommendedName>
</protein>
<dbReference type="InterPro" id="IPR000477">
    <property type="entry name" value="RT_dom"/>
</dbReference>
<dbReference type="EMBL" id="CAKOFQ010008251">
    <property type="protein sequence ID" value="CAH2012991.1"/>
    <property type="molecule type" value="Genomic_DNA"/>
</dbReference>
<dbReference type="Proteomes" id="UP001152888">
    <property type="component" value="Unassembled WGS sequence"/>
</dbReference>
<sequence length="94" mass="10603">MRPINISECALADDLLLCAYTTKDLQDNLKIWIQELSKRGLNINVSKTKVMTTAEGNGMNIVTKGAHIKQVEASKYQGDATMEEVINERFNERM</sequence>
<keyword evidence="3" id="KW-1185">Reference proteome</keyword>
<name>A0A9P0MF66_ACAOB</name>
<dbReference type="PROSITE" id="PS50878">
    <property type="entry name" value="RT_POL"/>
    <property type="match status" value="1"/>
</dbReference>
<evidence type="ECO:0000313" key="3">
    <source>
        <dbReference type="Proteomes" id="UP001152888"/>
    </source>
</evidence>
<evidence type="ECO:0000313" key="2">
    <source>
        <dbReference type="EMBL" id="CAH2012991.1"/>
    </source>
</evidence>
<reference evidence="2" key="1">
    <citation type="submission" date="2022-03" db="EMBL/GenBank/DDBJ databases">
        <authorList>
            <person name="Sayadi A."/>
        </authorList>
    </citation>
    <scope>NUCLEOTIDE SEQUENCE</scope>
</reference>
<dbReference type="OrthoDB" id="1293503at2759"/>
<gene>
    <name evidence="2" type="ORF">ACAOBT_LOCUS33148</name>
</gene>
<evidence type="ECO:0000259" key="1">
    <source>
        <dbReference type="PROSITE" id="PS50878"/>
    </source>
</evidence>